<dbReference type="PROSITE" id="PS00150">
    <property type="entry name" value="ACYLPHOSPHATASE_1"/>
    <property type="match status" value="1"/>
</dbReference>
<gene>
    <name evidence="7" type="ORF">UV76_C0001G0006</name>
</gene>
<dbReference type="PRINTS" id="PR00112">
    <property type="entry name" value="ACYLPHPHTASE"/>
</dbReference>
<dbReference type="InterPro" id="IPR001792">
    <property type="entry name" value="Acylphosphatase-like_dom"/>
</dbReference>
<comment type="similarity">
    <text evidence="1 5">Belongs to the acylphosphatase family.</text>
</comment>
<dbReference type="InterPro" id="IPR017968">
    <property type="entry name" value="Acylphosphatase_CS"/>
</dbReference>
<dbReference type="Pfam" id="PF00708">
    <property type="entry name" value="Acylphosphatase"/>
    <property type="match status" value="1"/>
</dbReference>
<keyword evidence="4" id="KW-0378">Hydrolase</keyword>
<evidence type="ECO:0000256" key="4">
    <source>
        <dbReference type="PROSITE-ProRule" id="PRU00520"/>
    </source>
</evidence>
<dbReference type="EMBL" id="LCFS01000001">
    <property type="protein sequence ID" value="KKT01248.1"/>
    <property type="molecule type" value="Genomic_DNA"/>
</dbReference>
<evidence type="ECO:0000256" key="5">
    <source>
        <dbReference type="RuleBase" id="RU004168"/>
    </source>
</evidence>
<organism evidence="7 8">
    <name type="scientific">Candidatus Nomurabacteria bacterium GW2011_GWA2_43_15</name>
    <dbReference type="NCBI Taxonomy" id="1618738"/>
    <lineage>
        <taxon>Bacteria</taxon>
        <taxon>Candidatus Nomuraibacteriota</taxon>
    </lineage>
</organism>
<dbReference type="Proteomes" id="UP000034646">
    <property type="component" value="Unassembled WGS sequence"/>
</dbReference>
<feature type="active site" evidence="4">
    <location>
        <position position="19"/>
    </location>
</feature>
<evidence type="ECO:0000256" key="1">
    <source>
        <dbReference type="ARBA" id="ARBA00005614"/>
    </source>
</evidence>
<feature type="domain" description="Acylphosphatase-like" evidence="6">
    <location>
        <begin position="4"/>
        <end position="90"/>
    </location>
</feature>
<comment type="catalytic activity">
    <reaction evidence="3 4">
        <text>an acyl phosphate + H2O = a carboxylate + phosphate + H(+)</text>
        <dbReference type="Rhea" id="RHEA:14965"/>
        <dbReference type="ChEBI" id="CHEBI:15377"/>
        <dbReference type="ChEBI" id="CHEBI:15378"/>
        <dbReference type="ChEBI" id="CHEBI:29067"/>
        <dbReference type="ChEBI" id="CHEBI:43474"/>
        <dbReference type="ChEBI" id="CHEBI:59918"/>
        <dbReference type="EC" id="3.6.1.7"/>
    </reaction>
</comment>
<dbReference type="PANTHER" id="PTHR47268:SF4">
    <property type="entry name" value="ACYLPHOSPHATASE"/>
    <property type="match status" value="1"/>
</dbReference>
<feature type="active site" evidence="4">
    <location>
        <position position="37"/>
    </location>
</feature>
<dbReference type="PROSITE" id="PS51160">
    <property type="entry name" value="ACYLPHOSPHATASE_3"/>
    <property type="match status" value="1"/>
</dbReference>
<dbReference type="GO" id="GO:0003998">
    <property type="term" value="F:acylphosphatase activity"/>
    <property type="evidence" value="ECO:0007669"/>
    <property type="project" value="UniProtKB-EC"/>
</dbReference>
<dbReference type="InterPro" id="IPR020456">
    <property type="entry name" value="Acylphosphatase"/>
</dbReference>
<dbReference type="EC" id="3.6.1.7" evidence="2 4"/>
<name>A0A0G1DUI2_9BACT</name>
<sequence length="90" mass="10118">MRKRVELKIHGKVQGVFFREISRIEAGKLNLVGFVGNEPDGTVKIVAEGEDKDLNRIIEWCKYGPDNAEVEKVDVKWAEATGGLDDFTIK</sequence>
<protein>
    <recommendedName>
        <fullName evidence="2 4">acylphosphatase</fullName>
        <ecNumber evidence="2 4">3.6.1.7</ecNumber>
    </recommendedName>
</protein>
<reference evidence="7 8" key="1">
    <citation type="journal article" date="2015" name="Nature">
        <title>rRNA introns, odd ribosomes, and small enigmatic genomes across a large radiation of phyla.</title>
        <authorList>
            <person name="Brown C.T."/>
            <person name="Hug L.A."/>
            <person name="Thomas B.C."/>
            <person name="Sharon I."/>
            <person name="Castelle C.J."/>
            <person name="Singh A."/>
            <person name="Wilkins M.J."/>
            <person name="Williams K.H."/>
            <person name="Banfield J.F."/>
        </authorList>
    </citation>
    <scope>NUCLEOTIDE SEQUENCE [LARGE SCALE GENOMIC DNA]</scope>
</reference>
<accession>A0A0G1DUI2</accession>
<comment type="caution">
    <text evidence="7">The sequence shown here is derived from an EMBL/GenBank/DDBJ whole genome shotgun (WGS) entry which is preliminary data.</text>
</comment>
<evidence type="ECO:0000256" key="2">
    <source>
        <dbReference type="ARBA" id="ARBA00012150"/>
    </source>
</evidence>
<evidence type="ECO:0000259" key="6">
    <source>
        <dbReference type="PROSITE" id="PS51160"/>
    </source>
</evidence>
<dbReference type="SUPFAM" id="SSF54975">
    <property type="entry name" value="Acylphosphatase/BLUF domain-like"/>
    <property type="match status" value="1"/>
</dbReference>
<dbReference type="Gene3D" id="3.30.70.100">
    <property type="match status" value="1"/>
</dbReference>
<dbReference type="InterPro" id="IPR036046">
    <property type="entry name" value="Acylphosphatase-like_dom_sf"/>
</dbReference>
<dbReference type="PATRIC" id="fig|1618738.3.peg.7"/>
<dbReference type="PANTHER" id="PTHR47268">
    <property type="entry name" value="ACYLPHOSPHATASE"/>
    <property type="match status" value="1"/>
</dbReference>
<evidence type="ECO:0000313" key="8">
    <source>
        <dbReference type="Proteomes" id="UP000034646"/>
    </source>
</evidence>
<evidence type="ECO:0000256" key="3">
    <source>
        <dbReference type="ARBA" id="ARBA00047645"/>
    </source>
</evidence>
<dbReference type="STRING" id="1618738.UV76_C0001G0006"/>
<proteinExistence type="inferred from homology"/>
<evidence type="ECO:0000313" key="7">
    <source>
        <dbReference type="EMBL" id="KKT01248.1"/>
    </source>
</evidence>
<dbReference type="AlphaFoldDB" id="A0A0G1DUI2"/>